<evidence type="ECO:0000256" key="1">
    <source>
        <dbReference type="ARBA" id="ARBA00013459"/>
    </source>
</evidence>
<feature type="region of interest" description="Disordered" evidence="5">
    <location>
        <begin position="235"/>
        <end position="286"/>
    </location>
</feature>
<dbReference type="InterPro" id="IPR015158">
    <property type="entry name" value="Bud22_dom"/>
</dbReference>
<evidence type="ECO:0000313" key="7">
    <source>
        <dbReference type="EnsemblMetazoa" id="XP_011404443.2"/>
    </source>
</evidence>
<keyword evidence="2" id="KW-0175">Coiled coil</keyword>
<dbReference type="Proteomes" id="UP000007879">
    <property type="component" value="Unassembled WGS sequence"/>
</dbReference>
<feature type="compositionally biased region" description="Polar residues" evidence="5">
    <location>
        <begin position="182"/>
        <end position="193"/>
    </location>
</feature>
<dbReference type="RefSeq" id="XP_011404443.2">
    <property type="nucleotide sequence ID" value="XM_011406141.2"/>
</dbReference>
<reference evidence="7" key="2">
    <citation type="submission" date="2024-06" db="UniProtKB">
        <authorList>
            <consortium name="EnsemblMetazoa"/>
        </authorList>
    </citation>
    <scope>IDENTIFICATION</scope>
</reference>
<dbReference type="PANTHER" id="PTHR23325">
    <property type="entry name" value="SERUM RESPONSE FACTOR-BINDING"/>
    <property type="match status" value="1"/>
</dbReference>
<protein>
    <recommendedName>
        <fullName evidence="1">Serum response factor-binding protein 1</fullName>
    </recommendedName>
    <alternativeName>
        <fullName evidence="4">SRF-dependent transcription regulation-associated protein</fullName>
    </alternativeName>
</protein>
<feature type="domain" description="Bud22" evidence="6">
    <location>
        <begin position="128"/>
        <end position="283"/>
    </location>
</feature>
<evidence type="ECO:0000256" key="2">
    <source>
        <dbReference type="ARBA" id="ARBA00023054"/>
    </source>
</evidence>
<evidence type="ECO:0000259" key="6">
    <source>
        <dbReference type="Pfam" id="PF09073"/>
    </source>
</evidence>
<dbReference type="GO" id="GO:0030490">
    <property type="term" value="P:maturation of SSU-rRNA"/>
    <property type="evidence" value="ECO:0007669"/>
    <property type="project" value="TreeGrafter"/>
</dbReference>
<dbReference type="KEGG" id="aqu:105313035"/>
<evidence type="ECO:0000256" key="4">
    <source>
        <dbReference type="ARBA" id="ARBA00033254"/>
    </source>
</evidence>
<feature type="region of interest" description="Disordered" evidence="5">
    <location>
        <begin position="117"/>
        <end position="223"/>
    </location>
</feature>
<comment type="function">
    <text evidence="3">May be involved in regulating transcriptional activation of cardiac genes during the aging process. May play a role in biosynthesis and/or processing of SLC2A4 in adipose cells.</text>
</comment>
<accession>A0AAN0IMI3</accession>
<evidence type="ECO:0000313" key="8">
    <source>
        <dbReference type="Proteomes" id="UP000007879"/>
    </source>
</evidence>
<dbReference type="GO" id="GO:0030686">
    <property type="term" value="C:90S preribosome"/>
    <property type="evidence" value="ECO:0007669"/>
    <property type="project" value="TreeGrafter"/>
</dbReference>
<dbReference type="AlphaFoldDB" id="A0AAN0IMI3"/>
<reference evidence="8" key="1">
    <citation type="journal article" date="2010" name="Nature">
        <title>The Amphimedon queenslandica genome and the evolution of animal complexity.</title>
        <authorList>
            <person name="Srivastava M."/>
            <person name="Simakov O."/>
            <person name="Chapman J."/>
            <person name="Fahey B."/>
            <person name="Gauthier M.E."/>
            <person name="Mitros T."/>
            <person name="Richards G.S."/>
            <person name="Conaco C."/>
            <person name="Dacre M."/>
            <person name="Hellsten U."/>
            <person name="Larroux C."/>
            <person name="Putnam N.H."/>
            <person name="Stanke M."/>
            <person name="Adamska M."/>
            <person name="Darling A."/>
            <person name="Degnan S.M."/>
            <person name="Oakley T.H."/>
            <person name="Plachetzki D.C."/>
            <person name="Zhai Y."/>
            <person name="Adamski M."/>
            <person name="Calcino A."/>
            <person name="Cummins S.F."/>
            <person name="Goodstein D.M."/>
            <person name="Harris C."/>
            <person name="Jackson D.J."/>
            <person name="Leys S.P."/>
            <person name="Shu S."/>
            <person name="Woodcroft B.J."/>
            <person name="Vervoort M."/>
            <person name="Kosik K.S."/>
            <person name="Manning G."/>
            <person name="Degnan B.M."/>
            <person name="Rokhsar D.S."/>
        </authorList>
    </citation>
    <scope>NUCLEOTIDE SEQUENCE [LARGE SCALE GENOMIC DNA]</scope>
</reference>
<feature type="compositionally biased region" description="Basic residues" evidence="5">
    <location>
        <begin position="208"/>
        <end position="223"/>
    </location>
</feature>
<feature type="compositionally biased region" description="Basic and acidic residues" evidence="5">
    <location>
        <begin position="252"/>
        <end position="286"/>
    </location>
</feature>
<sequence>MDASERSKDEVLLKRGLKRAKLFQIQKLTKNIRLYKNKRGSEEQLEKNRRKSERFAQDLETIKDIDITKLSKLLLSKDEDISSILTTKEMPVDVTKRAQWRLLHTKVMKETCLTSLFENPSPVTDKPEELSQMEDTDSEEIEEEMNKGTLNVDSSEEHDNNSITEESSDDSHKKQKKVLPHQVQTLFVESLSKSNKDTRRMSSTKQVKFIKQKSVKKNRMGQRQRRLMWESLYGAGAKHLKDATTVRKKKRGSESRHDKTKADIQSESKDNSSIHPSREASRRRML</sequence>
<dbReference type="PANTHER" id="PTHR23325:SF1">
    <property type="entry name" value="SERUM RESPONSE FACTOR-BINDING PROTEIN 1"/>
    <property type="match status" value="1"/>
</dbReference>
<dbReference type="EnsemblMetazoa" id="XM_011406141.2">
    <property type="protein sequence ID" value="XP_011404443.2"/>
    <property type="gene ID" value="LOC105313035"/>
</dbReference>
<organism evidence="7 8">
    <name type="scientific">Amphimedon queenslandica</name>
    <name type="common">Sponge</name>
    <dbReference type="NCBI Taxonomy" id="400682"/>
    <lineage>
        <taxon>Eukaryota</taxon>
        <taxon>Metazoa</taxon>
        <taxon>Porifera</taxon>
        <taxon>Demospongiae</taxon>
        <taxon>Heteroscleromorpha</taxon>
        <taxon>Haplosclerida</taxon>
        <taxon>Niphatidae</taxon>
        <taxon>Amphimedon</taxon>
    </lineage>
</organism>
<evidence type="ECO:0000256" key="3">
    <source>
        <dbReference type="ARBA" id="ARBA00025646"/>
    </source>
</evidence>
<dbReference type="GeneID" id="105313035"/>
<evidence type="ECO:0000256" key="5">
    <source>
        <dbReference type="SAM" id="MobiDB-lite"/>
    </source>
</evidence>
<proteinExistence type="predicted"/>
<keyword evidence="8" id="KW-1185">Reference proteome</keyword>
<name>A0AAN0IMI3_AMPQE</name>
<dbReference type="InterPro" id="IPR037393">
    <property type="entry name" value="Bud22/SRFB1"/>
</dbReference>
<dbReference type="GO" id="GO:0005634">
    <property type="term" value="C:nucleus"/>
    <property type="evidence" value="ECO:0007669"/>
    <property type="project" value="TreeGrafter"/>
</dbReference>
<dbReference type="Pfam" id="PF09073">
    <property type="entry name" value="BUD22"/>
    <property type="match status" value="1"/>
</dbReference>
<feature type="compositionally biased region" description="Acidic residues" evidence="5">
    <location>
        <begin position="131"/>
        <end position="143"/>
    </location>
</feature>